<keyword evidence="5" id="KW-0969">Cilium</keyword>
<dbReference type="InterPro" id="IPR015943">
    <property type="entry name" value="WD40/YVTN_repeat-like_dom_sf"/>
</dbReference>
<dbReference type="VEuPathDB" id="TrichDB:TVAG_443630"/>
<dbReference type="Pfam" id="PF23381">
    <property type="entry name" value="Beta-prop_IFT122_1st"/>
    <property type="match status" value="1"/>
</dbReference>
<evidence type="ECO:0000256" key="8">
    <source>
        <dbReference type="SAM" id="MobiDB-lite"/>
    </source>
</evidence>
<dbReference type="InterPro" id="IPR036322">
    <property type="entry name" value="WD40_repeat_dom_sf"/>
</dbReference>
<evidence type="ECO:0000256" key="6">
    <source>
        <dbReference type="ARBA" id="ARBA00023273"/>
    </source>
</evidence>
<keyword evidence="6" id="KW-0966">Cell projection</keyword>
<keyword evidence="4" id="KW-0677">Repeat</keyword>
<dbReference type="InParanoid" id="A2ETY7"/>
<dbReference type="Gene3D" id="2.130.10.10">
    <property type="entry name" value="YVTN repeat-like/Quinoprotein amine dehydrogenase"/>
    <property type="match status" value="2"/>
</dbReference>
<dbReference type="PROSITE" id="PS50082">
    <property type="entry name" value="WD_REPEATS_2"/>
    <property type="match status" value="1"/>
</dbReference>
<dbReference type="Proteomes" id="UP000001542">
    <property type="component" value="Unassembled WGS sequence"/>
</dbReference>
<evidence type="ECO:0000259" key="10">
    <source>
        <dbReference type="Pfam" id="PF23381"/>
    </source>
</evidence>
<evidence type="ECO:0000259" key="9">
    <source>
        <dbReference type="Pfam" id="PF23377"/>
    </source>
</evidence>
<evidence type="ECO:0000313" key="12">
    <source>
        <dbReference type="Proteomes" id="UP000001542"/>
    </source>
</evidence>
<evidence type="ECO:0000313" key="11">
    <source>
        <dbReference type="EMBL" id="EAY03875.1"/>
    </source>
</evidence>
<dbReference type="eggNOG" id="KOG1538">
    <property type="taxonomic scope" value="Eukaryota"/>
</dbReference>
<dbReference type="GO" id="GO:1905515">
    <property type="term" value="P:non-motile cilium assembly"/>
    <property type="evidence" value="ECO:0000318"/>
    <property type="project" value="GO_Central"/>
</dbReference>
<dbReference type="PANTHER" id="PTHR12764">
    <property type="entry name" value="WD REPEAT DOMAIN-RELATED"/>
    <property type="match status" value="1"/>
</dbReference>
<name>A2ETY7_TRIV3</name>
<dbReference type="GO" id="GO:0097730">
    <property type="term" value="C:non-motile cilium"/>
    <property type="evidence" value="ECO:0000318"/>
    <property type="project" value="GO_Central"/>
</dbReference>
<keyword evidence="3 7" id="KW-0853">WD repeat</keyword>
<dbReference type="EMBL" id="DS113491">
    <property type="protein sequence ID" value="EAY03875.1"/>
    <property type="molecule type" value="Genomic_DNA"/>
</dbReference>
<dbReference type="SMART" id="SM00320">
    <property type="entry name" value="WD40"/>
    <property type="match status" value="5"/>
</dbReference>
<dbReference type="GO" id="GO:0030991">
    <property type="term" value="C:intraciliary transport particle A"/>
    <property type="evidence" value="ECO:0000318"/>
    <property type="project" value="GO_Central"/>
</dbReference>
<dbReference type="Pfam" id="PF23377">
    <property type="entry name" value="Beta-prop_IFT122_2nd"/>
    <property type="match status" value="1"/>
</dbReference>
<evidence type="ECO:0000256" key="1">
    <source>
        <dbReference type="ARBA" id="ARBA00004138"/>
    </source>
</evidence>
<dbReference type="RefSeq" id="XP_001316098.1">
    <property type="nucleotide sequence ID" value="XM_001316063.1"/>
</dbReference>
<dbReference type="VEuPathDB" id="TrichDB:TVAGG3_0235450"/>
<reference evidence="11" key="2">
    <citation type="journal article" date="2007" name="Science">
        <title>Draft genome sequence of the sexually transmitted pathogen Trichomonas vaginalis.</title>
        <authorList>
            <person name="Carlton J.M."/>
            <person name="Hirt R.P."/>
            <person name="Silva J.C."/>
            <person name="Delcher A.L."/>
            <person name="Schatz M."/>
            <person name="Zhao Q."/>
            <person name="Wortman J.R."/>
            <person name="Bidwell S.L."/>
            <person name="Alsmark U.C.M."/>
            <person name="Besteiro S."/>
            <person name="Sicheritz-Ponten T."/>
            <person name="Noel C.J."/>
            <person name="Dacks J.B."/>
            <person name="Foster P.G."/>
            <person name="Simillion C."/>
            <person name="Van de Peer Y."/>
            <person name="Miranda-Saavedra D."/>
            <person name="Barton G.J."/>
            <person name="Westrop G.D."/>
            <person name="Mueller S."/>
            <person name="Dessi D."/>
            <person name="Fiori P.L."/>
            <person name="Ren Q."/>
            <person name="Paulsen I."/>
            <person name="Zhang H."/>
            <person name="Bastida-Corcuera F.D."/>
            <person name="Simoes-Barbosa A."/>
            <person name="Brown M.T."/>
            <person name="Hayes R.D."/>
            <person name="Mukherjee M."/>
            <person name="Okumura C.Y."/>
            <person name="Schneider R."/>
            <person name="Smith A.J."/>
            <person name="Vanacova S."/>
            <person name="Villalvazo M."/>
            <person name="Haas B.J."/>
            <person name="Pertea M."/>
            <person name="Feldblyum T.V."/>
            <person name="Utterback T.R."/>
            <person name="Shu C.L."/>
            <person name="Osoegawa K."/>
            <person name="de Jong P.J."/>
            <person name="Hrdy I."/>
            <person name="Horvathova L."/>
            <person name="Zubacova Z."/>
            <person name="Dolezal P."/>
            <person name="Malik S.B."/>
            <person name="Logsdon J.M. Jr."/>
            <person name="Henze K."/>
            <person name="Gupta A."/>
            <person name="Wang C.C."/>
            <person name="Dunne R.L."/>
            <person name="Upcroft J.A."/>
            <person name="Upcroft P."/>
            <person name="White O."/>
            <person name="Salzberg S.L."/>
            <person name="Tang P."/>
            <person name="Chiu C.-H."/>
            <person name="Lee Y.-S."/>
            <person name="Embley T.M."/>
            <person name="Coombs G.H."/>
            <person name="Mottram J.C."/>
            <person name="Tachezy J."/>
            <person name="Fraser-Liggett C.M."/>
            <person name="Johnson P.J."/>
        </authorList>
    </citation>
    <scope>NUCLEOTIDE SEQUENCE [LARGE SCALE GENOMIC DNA]</scope>
    <source>
        <strain evidence="11">G3</strain>
    </source>
</reference>
<dbReference type="SUPFAM" id="SSF50978">
    <property type="entry name" value="WD40 repeat-like"/>
    <property type="match status" value="2"/>
</dbReference>
<dbReference type="STRING" id="5722.A2ETY7"/>
<keyword evidence="12" id="KW-1185">Reference proteome</keyword>
<sequence>MDFRTIWKTPFQKPMDKIAVRSLCYKPDYSQLIASYSNDLFFLSPDTGEIIEQKRAHHATIYCVKCSPDGTFFASCDSDGKVVIWRSLNNEGYVSYGSSDSATCLEWCPSKQLLISVAKKEYRIWKPEDTAAAPVEVQFPILSIAFSPQGDTFVLSFDNGILHVVSVETQEVFQTFTYPSIVTTMKFSTIDNKDYLVTSDLDCRVSMYRISDKTLVGKNSIPFEALCCSSVGDSSFFFAFAGISGKVSLLTSSLSYLGDFQSGSDWIWDIAVDKRGRVAIATKEGYVELRSIDFGIAFASAGDVVAYRNSVNSMVIKNIISGHTKDMAFNKIIASTTMSSSFLLVQFKDSVITYKYSIDAQNGGQLIVEKINEIPGNFEKSLFAITRIHIISAEGTQLAFYDLTGCRLPGFTFSANITSLRTTSAFNDGVIVGCADSRVYFVMMDMKEPVLLARHTSSVADAIRSGLIVTVRGKNGECGIYDSFERKTIEMLENVRSMAYSDRVEGLLATSNGTEVTIHYKDCKPITQFIEGDILAFVRNKVILTNEGALETVDAPLPLKELIEREDWDSVKRLCDVGPSEDQLTFVAKEAIKNKKFEIAKLISPDISKSMSFFVNEVLPSTPHENVNDTIAIFLGDESYNKKSKNKSDTSETNESQSGSNPAKYRAIELEKSGAQEEALAAYAECGEWDDVFRLAESKHLERAIVDYAFPEEHTEKAAKVLLSAGLGEGAIRLLTRSQNHENLAKARVYLGQWVEAISLSRLYASVYNIVYPRFGELLFESGRYFESLVCFFIPEKHDDRNASLQKMVDCCSISKAFDQLSFLFLMHAFNDSDSYWRLFQRTTAYMTAHHLRNMTLLPMSLDDSIRLFQMSYYLLACIAEFPLLGVNVLDVLVQLLVSSSALGMKKWLTYAIKEIQAFKLDEKTKQIVQRAARASKEAQDQQITFNCPRCKKDIYTSAKMPILCCGNCGMRLAFSAHSCRPLPLVAFTYTPSPKEQREPEQLIQIEPGIASQSEIPADNVSERFLIEQPAELFVVQSLKKKAGVKPQLWYNQTLTCVHVCQTCGVILDDEDFEETAMTNEICPICRTALIEGHKAEDIHNDILEMLRPFEDESPVSF</sequence>
<feature type="compositionally biased region" description="Polar residues" evidence="8">
    <location>
        <begin position="651"/>
        <end position="661"/>
    </location>
</feature>
<dbReference type="OrthoDB" id="10255582at2759"/>
<feature type="region of interest" description="Disordered" evidence="8">
    <location>
        <begin position="642"/>
        <end position="663"/>
    </location>
</feature>
<protein>
    <recommendedName>
        <fullName evidence="2">Intraflagellar transport protein 122 homolog</fullName>
    </recommendedName>
</protein>
<comment type="subcellular location">
    <subcellularLocation>
        <location evidence="1">Cell projection</location>
        <location evidence="1">Cilium</location>
    </subcellularLocation>
</comment>
<dbReference type="KEGG" id="tva:4761723"/>
<evidence type="ECO:0000256" key="2">
    <source>
        <dbReference type="ARBA" id="ARBA00019442"/>
    </source>
</evidence>
<dbReference type="InterPro" id="IPR056152">
    <property type="entry name" value="Beta-prop_IFT122_2nd"/>
</dbReference>
<dbReference type="InterPro" id="IPR001680">
    <property type="entry name" value="WD40_rpt"/>
</dbReference>
<gene>
    <name evidence="11" type="ORF">TVAG_443630</name>
</gene>
<accession>A2ETY7</accession>
<feature type="domain" description="IFT122 first beta-propeller" evidence="10">
    <location>
        <begin position="20"/>
        <end position="169"/>
    </location>
</feature>
<reference evidence="11" key="1">
    <citation type="submission" date="2006-10" db="EMBL/GenBank/DDBJ databases">
        <authorList>
            <person name="Amadeo P."/>
            <person name="Zhao Q."/>
            <person name="Wortman J."/>
            <person name="Fraser-Liggett C."/>
            <person name="Carlton J."/>
        </authorList>
    </citation>
    <scope>NUCLEOTIDE SEQUENCE</scope>
    <source>
        <strain evidence="11">G3</strain>
    </source>
</reference>
<dbReference type="AlphaFoldDB" id="A2ETY7"/>
<dbReference type="SMR" id="A2ETY7"/>
<dbReference type="InterPro" id="IPR056153">
    <property type="entry name" value="Beta-prop_IFT122_1st"/>
</dbReference>
<feature type="repeat" description="WD" evidence="7">
    <location>
        <begin position="54"/>
        <end position="85"/>
    </location>
</feature>
<dbReference type="GO" id="GO:0061512">
    <property type="term" value="P:protein localization to cilium"/>
    <property type="evidence" value="ECO:0000318"/>
    <property type="project" value="GO_Central"/>
</dbReference>
<proteinExistence type="predicted"/>
<feature type="domain" description="IFT122 second beta-propeller" evidence="9">
    <location>
        <begin position="303"/>
        <end position="544"/>
    </location>
</feature>
<evidence type="ECO:0000256" key="7">
    <source>
        <dbReference type="PROSITE-ProRule" id="PRU00221"/>
    </source>
</evidence>
<organism evidence="11 12">
    <name type="scientific">Trichomonas vaginalis (strain ATCC PRA-98 / G3)</name>
    <dbReference type="NCBI Taxonomy" id="412133"/>
    <lineage>
        <taxon>Eukaryota</taxon>
        <taxon>Metamonada</taxon>
        <taxon>Parabasalia</taxon>
        <taxon>Trichomonadida</taxon>
        <taxon>Trichomonadidae</taxon>
        <taxon>Trichomonas</taxon>
    </lineage>
</organism>
<dbReference type="PANTHER" id="PTHR12764:SF4">
    <property type="entry name" value="INTRAFLAGELLAR TRANSPORT PROTEIN 122 HOMOLOG"/>
    <property type="match status" value="1"/>
</dbReference>
<dbReference type="PROSITE" id="PS50294">
    <property type="entry name" value="WD_REPEATS_REGION"/>
    <property type="match status" value="1"/>
</dbReference>
<evidence type="ECO:0000256" key="3">
    <source>
        <dbReference type="ARBA" id="ARBA00022574"/>
    </source>
</evidence>
<evidence type="ECO:0000256" key="5">
    <source>
        <dbReference type="ARBA" id="ARBA00023069"/>
    </source>
</evidence>
<dbReference type="GO" id="GO:0035721">
    <property type="term" value="P:intraciliary retrograde transport"/>
    <property type="evidence" value="ECO:0000318"/>
    <property type="project" value="GO_Central"/>
</dbReference>
<evidence type="ECO:0000256" key="4">
    <source>
        <dbReference type="ARBA" id="ARBA00022737"/>
    </source>
</evidence>
<dbReference type="InterPro" id="IPR039857">
    <property type="entry name" value="Ift122/121"/>
</dbReference>